<dbReference type="EMBL" id="QKWJ01000113">
    <property type="protein sequence ID" value="RDK05128.1"/>
    <property type="molecule type" value="Genomic_DNA"/>
</dbReference>
<proteinExistence type="predicted"/>
<accession>A0A370NHR1</accession>
<keyword evidence="2" id="KW-1185">Reference proteome</keyword>
<protein>
    <submittedName>
        <fullName evidence="1">Uncharacterized protein</fullName>
    </submittedName>
</protein>
<reference evidence="2" key="1">
    <citation type="submission" date="2018-06" db="EMBL/GenBank/DDBJ databases">
        <authorList>
            <person name="Feng T."/>
            <person name="Jeon C.O."/>
        </authorList>
    </citation>
    <scope>NUCLEOTIDE SEQUENCE [LARGE SCALE GENOMIC DNA]</scope>
    <source>
        <strain evidence="2">S23</strain>
    </source>
</reference>
<evidence type="ECO:0000313" key="2">
    <source>
        <dbReference type="Proteomes" id="UP000255165"/>
    </source>
</evidence>
<dbReference type="InterPro" id="IPR013783">
    <property type="entry name" value="Ig-like_fold"/>
</dbReference>
<dbReference type="Pfam" id="PF05345">
    <property type="entry name" value="He_PIG"/>
    <property type="match status" value="1"/>
</dbReference>
<dbReference type="GO" id="GO:0016020">
    <property type="term" value="C:membrane"/>
    <property type="evidence" value="ECO:0007669"/>
    <property type="project" value="InterPro"/>
</dbReference>
<organism evidence="1 2">
    <name type="scientific">Cupriavidus lacunae</name>
    <dbReference type="NCBI Taxonomy" id="2666307"/>
    <lineage>
        <taxon>Bacteria</taxon>
        <taxon>Pseudomonadati</taxon>
        <taxon>Pseudomonadota</taxon>
        <taxon>Betaproteobacteria</taxon>
        <taxon>Burkholderiales</taxon>
        <taxon>Burkholderiaceae</taxon>
        <taxon>Cupriavidus</taxon>
    </lineage>
</organism>
<dbReference type="SUPFAM" id="SSF49313">
    <property type="entry name" value="Cadherin-like"/>
    <property type="match status" value="1"/>
</dbReference>
<dbReference type="InterPro" id="IPR015919">
    <property type="entry name" value="Cadherin-like_sf"/>
</dbReference>
<dbReference type="AlphaFoldDB" id="A0A370NHR1"/>
<sequence>MVAPAVGDRSRVPGAQTHFPQFRRGSVIYANHIKRPAVVRNGETALAGNSAHALAIILTGCSNGGSGSSTTNAPAPPAGLVERDESPIYAVGVPVVPETVSNSGGAISQCAVSPPLPPGLSLDPQNCTISGTPTGVSHASVYTVTGSNAAGSTTTRIEIEVKDAPIAPDGLDYLDRSVIYLTNAPITPNMPISTGGEITQYSVSPALTRGREVRLRFSRPIIL</sequence>
<dbReference type="GO" id="GO:0005509">
    <property type="term" value="F:calcium ion binding"/>
    <property type="evidence" value="ECO:0007669"/>
    <property type="project" value="InterPro"/>
</dbReference>
<dbReference type="Gene3D" id="2.60.40.10">
    <property type="entry name" value="Immunoglobulins"/>
    <property type="match status" value="1"/>
</dbReference>
<comment type="caution">
    <text evidence="1">The sequence shown here is derived from an EMBL/GenBank/DDBJ whole genome shotgun (WGS) entry which is preliminary data.</text>
</comment>
<name>A0A370NHR1_9BURK</name>
<evidence type="ECO:0000313" key="1">
    <source>
        <dbReference type="EMBL" id="RDK05128.1"/>
    </source>
</evidence>
<gene>
    <name evidence="1" type="ORF">DN412_38730</name>
</gene>
<dbReference type="Proteomes" id="UP000255165">
    <property type="component" value="Unassembled WGS sequence"/>
</dbReference>